<evidence type="ECO:0000313" key="3">
    <source>
        <dbReference type="EMBL" id="OAT15345.1"/>
    </source>
</evidence>
<dbReference type="InterPro" id="IPR003781">
    <property type="entry name" value="CoA-bd"/>
</dbReference>
<dbReference type="RefSeq" id="WP_064556002.1">
    <property type="nucleotide sequence ID" value="NZ_LXEO01000058.1"/>
</dbReference>
<dbReference type="Proteomes" id="UP000078286">
    <property type="component" value="Unassembled WGS sequence"/>
</dbReference>
<organism evidence="3 4">
    <name type="scientific">Buttiauxella noackiae ATCC 51607</name>
    <dbReference type="NCBI Taxonomy" id="1354255"/>
    <lineage>
        <taxon>Bacteria</taxon>
        <taxon>Pseudomonadati</taxon>
        <taxon>Pseudomonadota</taxon>
        <taxon>Gammaproteobacteria</taxon>
        <taxon>Enterobacterales</taxon>
        <taxon>Enterobacteriaceae</taxon>
        <taxon>Buttiauxella</taxon>
    </lineage>
</organism>
<dbReference type="SUPFAM" id="SSF52210">
    <property type="entry name" value="Succinyl-CoA synthetase domains"/>
    <property type="match status" value="2"/>
</dbReference>
<reference evidence="3 4" key="1">
    <citation type="submission" date="2016-04" db="EMBL/GenBank/DDBJ databases">
        <title>ATOL: Assembling a taxonomically balanced genome-scale reconstruction of the evolutionary history of the Enterobacteriaceae.</title>
        <authorList>
            <person name="Plunkett G.III."/>
            <person name="Neeno-Eckwall E.C."/>
            <person name="Glasner J.D."/>
            <person name="Perna N.T."/>
        </authorList>
    </citation>
    <scope>NUCLEOTIDE SEQUENCE [LARGE SCALE GENOMIC DNA]</scope>
    <source>
        <strain evidence="3 4">ATCC 51607</strain>
    </source>
</reference>
<name>A0A1B7HIA2_9ENTR</name>
<dbReference type="PATRIC" id="fig|1354255.3.peg.3824"/>
<dbReference type="NCBIfam" id="NF004760">
    <property type="entry name" value="PRK06091.1"/>
    <property type="match status" value="1"/>
</dbReference>
<comment type="caution">
    <text evidence="3">The sequence shown here is derived from an EMBL/GenBank/DDBJ whole genome shotgun (WGS) entry which is preliminary data.</text>
</comment>
<gene>
    <name evidence="3" type="ORF">M979_3711</name>
</gene>
<protein>
    <submittedName>
        <fullName evidence="3">FdrA family protein</fullName>
    </submittedName>
</protein>
<dbReference type="AlphaFoldDB" id="A0A1B7HIA2"/>
<sequence length="519" mass="54373">MKVDYKVFKNLYQDSVSLMQISAQISKLPGIQQASVVMGTATNLEQLHDVGLGDNISAGPNDLIIAVMGEEDACQEALALAHERLNSKPAQDNNDGVRTPDLVSMEMALEKEPQANLALISVPGDYAAAEAMKALNLGMNVMMFSDNVSVAQEKAIKVHARERNLIVMGPDCGTAIVNGIPLGFANVVNRGAIGVVGASGTGVQEVTCRIDQLGAGISQALGTGGHDLSEEIGGISMLFGLQALAEDEATKVIVLISKPPSKAVAERILEQAQAAGKPVVVNFLGAKSEDITRPNVTAACTLASAADLAVALLNKTPLAQHALQPDAAQIAALEKACLPLPATRQLIRGVFAGGTFCYEAQLLCQQHGFTASSNTPVSGNSKLADIWKSAGHTLIDMGDDDFTRGKPHPMIDPTLRNQRLLAELNDPQTAVVLFDLVLGYGAAEEPAAELLELLAKIDKANAPLLIAHVCGTQADPQQRSRQIDALRAAGVIVADCNAQAATWASIAAQIQVKKNGVSA</sequence>
<evidence type="ECO:0000313" key="4">
    <source>
        <dbReference type="Proteomes" id="UP000078286"/>
    </source>
</evidence>
<dbReference type="Pfam" id="PF00549">
    <property type="entry name" value="Ligase_CoA"/>
    <property type="match status" value="1"/>
</dbReference>
<dbReference type="EMBL" id="LXEO01000058">
    <property type="protein sequence ID" value="OAT15345.1"/>
    <property type="molecule type" value="Genomic_DNA"/>
</dbReference>
<dbReference type="PANTHER" id="PTHR11117:SF24">
    <property type="entry name" value="PROTEIN FDRA"/>
    <property type="match status" value="1"/>
</dbReference>
<evidence type="ECO:0000259" key="2">
    <source>
        <dbReference type="Pfam" id="PF02629"/>
    </source>
</evidence>
<dbReference type="Gene3D" id="3.40.50.720">
    <property type="entry name" value="NAD(P)-binding Rossmann-like Domain"/>
    <property type="match status" value="1"/>
</dbReference>
<feature type="domain" description="ATP-citrate synthase/succinyl-CoA ligase C-terminal" evidence="1">
    <location>
        <begin position="350"/>
        <end position="505"/>
    </location>
</feature>
<dbReference type="PANTHER" id="PTHR11117">
    <property type="entry name" value="SUCCINYL-COA LIGASE SUBUNIT ALPHA"/>
    <property type="match status" value="1"/>
</dbReference>
<dbReference type="InterPro" id="IPR005811">
    <property type="entry name" value="SUCC_ACL_C"/>
</dbReference>
<dbReference type="InterPro" id="IPR016102">
    <property type="entry name" value="Succinyl-CoA_synth-like"/>
</dbReference>
<dbReference type="Gene3D" id="3.40.50.261">
    <property type="entry name" value="Succinyl-CoA synthetase domains"/>
    <property type="match status" value="2"/>
</dbReference>
<proteinExistence type="predicted"/>
<dbReference type="GO" id="GO:0005829">
    <property type="term" value="C:cytosol"/>
    <property type="evidence" value="ECO:0007669"/>
    <property type="project" value="TreeGrafter"/>
</dbReference>
<dbReference type="Pfam" id="PF02629">
    <property type="entry name" value="CoA_binding"/>
    <property type="match status" value="1"/>
</dbReference>
<dbReference type="GO" id="GO:0006099">
    <property type="term" value="P:tricarboxylic acid cycle"/>
    <property type="evidence" value="ECO:0007669"/>
    <property type="project" value="TreeGrafter"/>
</dbReference>
<dbReference type="GO" id="GO:0004776">
    <property type="term" value="F:succinate-CoA ligase (GDP-forming) activity"/>
    <property type="evidence" value="ECO:0007669"/>
    <property type="project" value="TreeGrafter"/>
</dbReference>
<dbReference type="GO" id="GO:0009361">
    <property type="term" value="C:succinate-CoA ligase complex (ADP-forming)"/>
    <property type="evidence" value="ECO:0007669"/>
    <property type="project" value="TreeGrafter"/>
</dbReference>
<accession>A0A1B7HIA2</accession>
<dbReference type="GO" id="GO:0004775">
    <property type="term" value="F:succinate-CoA ligase (ADP-forming) activity"/>
    <property type="evidence" value="ECO:0007669"/>
    <property type="project" value="TreeGrafter"/>
</dbReference>
<keyword evidence="4" id="KW-1185">Reference proteome</keyword>
<feature type="domain" description="CoA-binding" evidence="2">
    <location>
        <begin position="192"/>
        <end position="282"/>
    </location>
</feature>
<evidence type="ECO:0000259" key="1">
    <source>
        <dbReference type="Pfam" id="PF00549"/>
    </source>
</evidence>